<feature type="compositionally biased region" description="Low complexity" evidence="1">
    <location>
        <begin position="225"/>
        <end position="240"/>
    </location>
</feature>
<feature type="chain" id="PRO_5017334029" description="LPXTG cell wall anchor domain-containing protein" evidence="3">
    <location>
        <begin position="20"/>
        <end position="408"/>
    </location>
</feature>
<sequence length="408" mass="42411">MRLPLLSVALLLGAVGASAQPVTDFRLPPDPEATPAPDSEVEGPTDLEGDRFSSPRIIATPTASPTPRATRTGTPSPAASPRATPSAPPSPTASDRSLPASDRSVSTREMLGGSGQPSRNASQTAGTAPGAAADRNATEAATSADDTGAQTGTGTAETGPSDAAQPDTQPLPSSSTADETTIREAEAVEQTEGGLPWLWLAGALAALLALAGAIAMRMRRKTSRAHSAPSALSAPPSHEATSGTPAPQPDAGSLEVEAHAVTLNRSVMNASISYRLSLVNRGRAPIDLIEVQGDVTTAHGRVPAEQQLADTSQVLPELHTVSRLDPGQRTVLQGELRLPLREVRAIRQGSVPVFVPLLRLTLRAANLDPRAYTYVIGTRNPQKGSRPTPFRLDEPPRSYAQLTTRALA</sequence>
<feature type="compositionally biased region" description="Polar residues" evidence="1">
    <location>
        <begin position="116"/>
        <end position="126"/>
    </location>
</feature>
<dbReference type="AlphaFoldDB" id="A0A395LKQ3"/>
<feature type="region of interest" description="Disordered" evidence="1">
    <location>
        <begin position="225"/>
        <end position="252"/>
    </location>
</feature>
<keyword evidence="3" id="KW-0732">Signal</keyword>
<keyword evidence="2" id="KW-0472">Membrane</keyword>
<evidence type="ECO:0000256" key="1">
    <source>
        <dbReference type="SAM" id="MobiDB-lite"/>
    </source>
</evidence>
<reference evidence="4 5" key="1">
    <citation type="submission" date="2018-07" db="EMBL/GenBank/DDBJ databases">
        <title>Erythrobacter nanhaiensis sp. nov., a novel member of the genus Erythrobacter isolated from the South China Sea.</title>
        <authorList>
            <person name="Chen X."/>
            <person name="Liu J."/>
        </authorList>
    </citation>
    <scope>NUCLEOTIDE SEQUENCE [LARGE SCALE GENOMIC DNA]</scope>
    <source>
        <strain evidence="4 5">S-5</strain>
    </source>
</reference>
<name>A0A395LKQ3_9SPHN</name>
<feature type="compositionally biased region" description="Low complexity" evidence="1">
    <location>
        <begin position="55"/>
        <end position="85"/>
    </location>
</feature>
<dbReference type="OrthoDB" id="7499632at2"/>
<dbReference type="EMBL" id="QRBB01000001">
    <property type="protein sequence ID" value="RDS77606.1"/>
    <property type="molecule type" value="Genomic_DNA"/>
</dbReference>
<feature type="transmembrane region" description="Helical" evidence="2">
    <location>
        <begin position="197"/>
        <end position="216"/>
    </location>
</feature>
<feature type="compositionally biased region" description="Low complexity" evidence="1">
    <location>
        <begin position="131"/>
        <end position="159"/>
    </location>
</feature>
<dbReference type="Proteomes" id="UP000254101">
    <property type="component" value="Unassembled WGS sequence"/>
</dbReference>
<feature type="region of interest" description="Disordered" evidence="1">
    <location>
        <begin position="378"/>
        <end position="408"/>
    </location>
</feature>
<evidence type="ECO:0000313" key="5">
    <source>
        <dbReference type="Proteomes" id="UP000254101"/>
    </source>
</evidence>
<protein>
    <recommendedName>
        <fullName evidence="6">LPXTG cell wall anchor domain-containing protein</fullName>
    </recommendedName>
</protein>
<keyword evidence="2" id="KW-1133">Transmembrane helix</keyword>
<evidence type="ECO:0008006" key="6">
    <source>
        <dbReference type="Google" id="ProtNLM"/>
    </source>
</evidence>
<comment type="caution">
    <text evidence="4">The sequence shown here is derived from an EMBL/GenBank/DDBJ whole genome shotgun (WGS) entry which is preliminary data.</text>
</comment>
<organism evidence="4 5">
    <name type="scientific">Alteriqipengyuania lutimaris</name>
    <dbReference type="NCBI Taxonomy" id="1538146"/>
    <lineage>
        <taxon>Bacteria</taxon>
        <taxon>Pseudomonadati</taxon>
        <taxon>Pseudomonadota</taxon>
        <taxon>Alphaproteobacteria</taxon>
        <taxon>Sphingomonadales</taxon>
        <taxon>Erythrobacteraceae</taxon>
        <taxon>Alteriqipengyuania</taxon>
    </lineage>
</organism>
<gene>
    <name evidence="4" type="ORF">DL238_08305</name>
</gene>
<feature type="compositionally biased region" description="Polar residues" evidence="1">
    <location>
        <begin position="166"/>
        <end position="179"/>
    </location>
</feature>
<feature type="signal peptide" evidence="3">
    <location>
        <begin position="1"/>
        <end position="19"/>
    </location>
</feature>
<proteinExistence type="predicted"/>
<keyword evidence="5" id="KW-1185">Reference proteome</keyword>
<accession>A0A395LKQ3</accession>
<evidence type="ECO:0000256" key="2">
    <source>
        <dbReference type="SAM" id="Phobius"/>
    </source>
</evidence>
<feature type="region of interest" description="Disordered" evidence="1">
    <location>
        <begin position="20"/>
        <end position="188"/>
    </location>
</feature>
<evidence type="ECO:0000313" key="4">
    <source>
        <dbReference type="EMBL" id="RDS77606.1"/>
    </source>
</evidence>
<evidence type="ECO:0000256" key="3">
    <source>
        <dbReference type="SAM" id="SignalP"/>
    </source>
</evidence>
<keyword evidence="2" id="KW-0812">Transmembrane</keyword>
<dbReference type="RefSeq" id="WP_115491828.1">
    <property type="nucleotide sequence ID" value="NZ_JACHWW010000001.1"/>
</dbReference>